<dbReference type="RefSeq" id="WP_338607891.1">
    <property type="nucleotide sequence ID" value="NZ_CP146275.1"/>
</dbReference>
<feature type="transmembrane region" description="Helical" evidence="1">
    <location>
        <begin position="140"/>
        <end position="160"/>
    </location>
</feature>
<feature type="transmembrane region" description="Helical" evidence="1">
    <location>
        <begin position="28"/>
        <end position="47"/>
    </location>
</feature>
<sequence length="192" mass="21151">MDFYSFFAAIENSAIGVFVRETLNVLPIVNVFHVLGIALVFGTIFMVDMRLIGLQSVTRPVSRVANDLLKWTWIGFALAVVTGLLMFAANATTFYINLQFQLKMVALAFAGLNMVVFELITARNMANWDTERRTPPAARFAGFASISIWALVIILGRWIGYTKGFNFSAPPPADLDLDNLFGAISFAQTAIG</sequence>
<feature type="domain" description="DUF6644" evidence="2">
    <location>
        <begin position="30"/>
        <end position="161"/>
    </location>
</feature>
<dbReference type="EMBL" id="CP146275">
    <property type="protein sequence ID" value="WWT32466.1"/>
    <property type="molecule type" value="Genomic_DNA"/>
</dbReference>
<feature type="transmembrane region" description="Helical" evidence="1">
    <location>
        <begin position="100"/>
        <end position="120"/>
    </location>
</feature>
<organism evidence="3 4">
    <name type="scientific">Pelagibacterium nitratireducens</name>
    <dbReference type="NCBI Taxonomy" id="1046114"/>
    <lineage>
        <taxon>Bacteria</taxon>
        <taxon>Pseudomonadati</taxon>
        <taxon>Pseudomonadota</taxon>
        <taxon>Alphaproteobacteria</taxon>
        <taxon>Hyphomicrobiales</taxon>
        <taxon>Devosiaceae</taxon>
        <taxon>Pelagibacterium</taxon>
    </lineage>
</organism>
<protein>
    <submittedName>
        <fullName evidence="3">DUF6644 family protein</fullName>
    </submittedName>
</protein>
<dbReference type="Pfam" id="PF20349">
    <property type="entry name" value="DUF6644"/>
    <property type="match status" value="1"/>
</dbReference>
<reference evidence="3 4" key="1">
    <citation type="submission" date="2024-02" db="EMBL/GenBank/DDBJ databases">
        <title>Complete genome sequence of Pelagibacterium nitratireducens ZH15.</title>
        <authorList>
            <person name="Zhao L.H."/>
        </authorList>
    </citation>
    <scope>NUCLEOTIDE SEQUENCE [LARGE SCALE GENOMIC DNA]</scope>
    <source>
        <strain evidence="3 4">ZH15</strain>
    </source>
</reference>
<evidence type="ECO:0000313" key="4">
    <source>
        <dbReference type="Proteomes" id="UP001369958"/>
    </source>
</evidence>
<proteinExistence type="predicted"/>
<evidence type="ECO:0000256" key="1">
    <source>
        <dbReference type="SAM" id="Phobius"/>
    </source>
</evidence>
<name>A0ABZ2I3C2_9HYPH</name>
<dbReference type="Proteomes" id="UP001369958">
    <property type="component" value="Chromosome"/>
</dbReference>
<evidence type="ECO:0000259" key="2">
    <source>
        <dbReference type="Pfam" id="PF20349"/>
    </source>
</evidence>
<evidence type="ECO:0000313" key="3">
    <source>
        <dbReference type="EMBL" id="WWT32466.1"/>
    </source>
</evidence>
<feature type="transmembrane region" description="Helical" evidence="1">
    <location>
        <begin position="68"/>
        <end position="88"/>
    </location>
</feature>
<gene>
    <name evidence="3" type="ORF">V6617_15860</name>
</gene>
<dbReference type="InterPro" id="IPR046586">
    <property type="entry name" value="DUF6644"/>
</dbReference>
<accession>A0ABZ2I3C2</accession>
<keyword evidence="1" id="KW-0472">Membrane</keyword>
<keyword evidence="1" id="KW-0812">Transmembrane</keyword>
<keyword evidence="1" id="KW-1133">Transmembrane helix</keyword>
<keyword evidence="4" id="KW-1185">Reference proteome</keyword>